<evidence type="ECO:0000313" key="1">
    <source>
        <dbReference type="EMBL" id="MFC1852294.1"/>
    </source>
</evidence>
<accession>A0ABV6Z1G2</accession>
<gene>
    <name evidence="1" type="ORF">ACFL27_19020</name>
</gene>
<evidence type="ECO:0000313" key="2">
    <source>
        <dbReference type="Proteomes" id="UP001594351"/>
    </source>
</evidence>
<dbReference type="Pfam" id="PF13704">
    <property type="entry name" value="Glyco_tranf_2_4"/>
    <property type="match status" value="1"/>
</dbReference>
<sequence>MTTTAIVCIARNETPFTAEWLEYHFKIGIDRVYYISTDSDFTQVKAFFEGSKFRSRVELLHFDSFNPGWQMRCYDTYFPLVKEDWVLVIDIDEFLYLNSFSNIREFLKTVDKNVGQIQFPWLNVMSNDYCHEHIFDILNHSEKYVSDHVKSMVRRRCASGLGIHAHGIIKSKNCLSSGFQISAKPRFSFLFDDIQYYNNHPFVLHFYSRGHFDVLNRIMDHQFFNTKNGPIEQNRVLNYLQYEANWSNIPTRYMLMQFYLSLPKANVQCSMPKIESRTDVSALKKIFMSIMNKKIEFDDADLENIETRFENRYHLAHKFLSLDLSAICDRNGYLKCNTQYEYIDKLRKSLDKIRKLIWGAP</sequence>
<dbReference type="EMBL" id="JBHPBY010000294">
    <property type="protein sequence ID" value="MFC1852294.1"/>
    <property type="molecule type" value="Genomic_DNA"/>
</dbReference>
<keyword evidence="2" id="KW-1185">Reference proteome</keyword>
<dbReference type="InterPro" id="IPR029044">
    <property type="entry name" value="Nucleotide-diphossugar_trans"/>
</dbReference>
<organism evidence="1 2">
    <name type="scientific">candidate division CSSED10-310 bacterium</name>
    <dbReference type="NCBI Taxonomy" id="2855610"/>
    <lineage>
        <taxon>Bacteria</taxon>
        <taxon>Bacteria division CSSED10-310</taxon>
    </lineage>
</organism>
<name>A0ABV6Z1G2_UNCC1</name>
<dbReference type="SUPFAM" id="SSF53448">
    <property type="entry name" value="Nucleotide-diphospho-sugar transferases"/>
    <property type="match status" value="1"/>
</dbReference>
<reference evidence="1 2" key="1">
    <citation type="submission" date="2024-09" db="EMBL/GenBank/DDBJ databases">
        <title>Laminarin stimulates single cell rates of sulfate reduction while oxygen inhibits transcriptomic activity in coastal marine sediment.</title>
        <authorList>
            <person name="Lindsay M."/>
            <person name="Orcutt B."/>
            <person name="Emerson D."/>
            <person name="Stepanauskas R."/>
            <person name="D'Angelo T."/>
        </authorList>
    </citation>
    <scope>NUCLEOTIDE SEQUENCE [LARGE SCALE GENOMIC DNA]</scope>
    <source>
        <strain evidence="1">SAG AM-311-K15</strain>
    </source>
</reference>
<comment type="caution">
    <text evidence="1">The sequence shown here is derived from an EMBL/GenBank/DDBJ whole genome shotgun (WGS) entry which is preliminary data.</text>
</comment>
<proteinExistence type="predicted"/>
<protein>
    <submittedName>
        <fullName evidence="1">Glycosyltransferase family 2 protein</fullName>
    </submittedName>
</protein>
<dbReference type="Proteomes" id="UP001594351">
    <property type="component" value="Unassembled WGS sequence"/>
</dbReference>